<dbReference type="InterPro" id="IPR009057">
    <property type="entry name" value="Homeodomain-like_sf"/>
</dbReference>
<dbReference type="EMBL" id="STGY01000041">
    <property type="protein sequence ID" value="THV41787.1"/>
    <property type="molecule type" value="Genomic_DNA"/>
</dbReference>
<dbReference type="GO" id="GO:0000976">
    <property type="term" value="F:transcription cis-regulatory region binding"/>
    <property type="evidence" value="ECO:0007669"/>
    <property type="project" value="TreeGrafter"/>
</dbReference>
<gene>
    <name evidence="6" type="ORF">FAB82_10030</name>
</gene>
<dbReference type="InterPro" id="IPR050109">
    <property type="entry name" value="HTH-type_TetR-like_transc_reg"/>
</dbReference>
<reference evidence="7" key="1">
    <citation type="submission" date="2019-04" db="EMBL/GenBank/DDBJ databases">
        <title>Nocardioides xinjiangensis sp. nov.</title>
        <authorList>
            <person name="Liu S."/>
        </authorList>
    </citation>
    <scope>NUCLEOTIDE SEQUENCE [LARGE SCALE GENOMIC DNA]</scope>
    <source>
        <strain evidence="7">18</strain>
    </source>
</reference>
<evidence type="ECO:0000313" key="6">
    <source>
        <dbReference type="EMBL" id="THV41787.1"/>
    </source>
</evidence>
<dbReference type="GO" id="GO:0003700">
    <property type="term" value="F:DNA-binding transcription factor activity"/>
    <property type="evidence" value="ECO:0007669"/>
    <property type="project" value="TreeGrafter"/>
</dbReference>
<evidence type="ECO:0000256" key="3">
    <source>
        <dbReference type="ARBA" id="ARBA00023163"/>
    </source>
</evidence>
<dbReference type="Gene3D" id="1.10.357.10">
    <property type="entry name" value="Tetracycline Repressor, domain 2"/>
    <property type="match status" value="1"/>
</dbReference>
<evidence type="ECO:0000256" key="2">
    <source>
        <dbReference type="ARBA" id="ARBA00023125"/>
    </source>
</evidence>
<keyword evidence="3" id="KW-0804">Transcription</keyword>
<dbReference type="PANTHER" id="PTHR30055">
    <property type="entry name" value="HTH-TYPE TRANSCRIPTIONAL REGULATOR RUTR"/>
    <property type="match status" value="1"/>
</dbReference>
<protein>
    <submittedName>
        <fullName evidence="6">TetR/AcrR family transcriptional regulator</fullName>
    </submittedName>
</protein>
<dbReference type="PROSITE" id="PS50977">
    <property type="entry name" value="HTH_TETR_2"/>
    <property type="match status" value="1"/>
</dbReference>
<accession>A0A4S8QBC6</accession>
<dbReference type="Proteomes" id="UP000308760">
    <property type="component" value="Unassembled WGS sequence"/>
</dbReference>
<proteinExistence type="predicted"/>
<sequence length="209" mass="23093">MSGRKAQAARNDKLILEAAHEVFVADPEAPIAEVAKRAGVGISALYRRYPSKEDLLRKLCGDGLTRYMELVREALDSDAEPWEVFRTFMREVVLADTPSITVRLAGTFTPTADMFAAGVEGDALNRAMLERFRSAEVLREDVEAGDLQMITESVASIDIGDAERTREVRLRILELHLQALRAPGAEPLPGSAVTDEEMGARWIPKNVKE</sequence>
<comment type="caution">
    <text evidence="6">The sequence shown here is derived from an EMBL/GenBank/DDBJ whole genome shotgun (WGS) entry which is preliminary data.</text>
</comment>
<evidence type="ECO:0000313" key="7">
    <source>
        <dbReference type="Proteomes" id="UP000308760"/>
    </source>
</evidence>
<dbReference type="PANTHER" id="PTHR30055:SF234">
    <property type="entry name" value="HTH-TYPE TRANSCRIPTIONAL REGULATOR BETI"/>
    <property type="match status" value="1"/>
</dbReference>
<evidence type="ECO:0000256" key="4">
    <source>
        <dbReference type="PROSITE-ProRule" id="PRU00335"/>
    </source>
</evidence>
<name>A0A4S8QBC6_9ACTN</name>
<evidence type="ECO:0000259" key="5">
    <source>
        <dbReference type="PROSITE" id="PS50977"/>
    </source>
</evidence>
<dbReference type="InterPro" id="IPR001647">
    <property type="entry name" value="HTH_TetR"/>
</dbReference>
<feature type="DNA-binding region" description="H-T-H motif" evidence="4">
    <location>
        <begin position="30"/>
        <end position="49"/>
    </location>
</feature>
<evidence type="ECO:0000256" key="1">
    <source>
        <dbReference type="ARBA" id="ARBA00023015"/>
    </source>
</evidence>
<keyword evidence="2 4" id="KW-0238">DNA-binding</keyword>
<reference evidence="6 7" key="2">
    <citation type="submission" date="2019-05" db="EMBL/GenBank/DDBJ databases">
        <title>Glycomyces buryatensis sp. nov.</title>
        <authorList>
            <person name="Nikitina E."/>
        </authorList>
    </citation>
    <scope>NUCLEOTIDE SEQUENCE [LARGE SCALE GENOMIC DNA]</scope>
    <source>
        <strain evidence="6 7">18</strain>
    </source>
</reference>
<dbReference type="Pfam" id="PF00440">
    <property type="entry name" value="TetR_N"/>
    <property type="match status" value="1"/>
</dbReference>
<dbReference type="SUPFAM" id="SSF46689">
    <property type="entry name" value="Homeodomain-like"/>
    <property type="match status" value="1"/>
</dbReference>
<keyword evidence="1" id="KW-0805">Transcription regulation</keyword>
<organism evidence="6 7">
    <name type="scientific">Glycomyces buryatensis</name>
    <dbReference type="NCBI Taxonomy" id="2570927"/>
    <lineage>
        <taxon>Bacteria</taxon>
        <taxon>Bacillati</taxon>
        <taxon>Actinomycetota</taxon>
        <taxon>Actinomycetes</taxon>
        <taxon>Glycomycetales</taxon>
        <taxon>Glycomycetaceae</taxon>
        <taxon>Glycomyces</taxon>
    </lineage>
</organism>
<feature type="domain" description="HTH tetR-type" evidence="5">
    <location>
        <begin position="9"/>
        <end position="67"/>
    </location>
</feature>
<keyword evidence="7" id="KW-1185">Reference proteome</keyword>
<dbReference type="AlphaFoldDB" id="A0A4S8QBC6"/>
<dbReference type="OrthoDB" id="9795011at2"/>